<proteinExistence type="predicted"/>
<organism evidence="2 3">
    <name type="scientific">Clostridium subterminale</name>
    <dbReference type="NCBI Taxonomy" id="1550"/>
    <lineage>
        <taxon>Bacteria</taxon>
        <taxon>Bacillati</taxon>
        <taxon>Bacillota</taxon>
        <taxon>Clostridia</taxon>
        <taxon>Eubacteriales</taxon>
        <taxon>Clostridiaceae</taxon>
        <taxon>Clostridium</taxon>
    </lineage>
</organism>
<evidence type="ECO:0000256" key="1">
    <source>
        <dbReference type="SAM" id="Phobius"/>
    </source>
</evidence>
<protein>
    <submittedName>
        <fullName evidence="2">Uncharacterized protein</fullName>
    </submittedName>
</protein>
<gene>
    <name evidence="2" type="ORF">GCM10008908_03200</name>
</gene>
<sequence>MNVQLKTEQDIKESISLGRLLVFGVFVLGMKRKSKIISQNYMVMRIKENNEEIDLIFQTEEYYNLINLISQRLDK</sequence>
<keyword evidence="1" id="KW-0812">Transmembrane</keyword>
<keyword evidence="1" id="KW-1133">Transmembrane helix</keyword>
<evidence type="ECO:0000313" key="3">
    <source>
        <dbReference type="Proteomes" id="UP001501047"/>
    </source>
</evidence>
<keyword evidence="3" id="KW-1185">Reference proteome</keyword>
<feature type="transmembrane region" description="Helical" evidence="1">
    <location>
        <begin position="14"/>
        <end position="30"/>
    </location>
</feature>
<dbReference type="Proteomes" id="UP001501047">
    <property type="component" value="Unassembled WGS sequence"/>
</dbReference>
<name>A0ABP3VQ54_CLOSU</name>
<reference evidence="3" key="1">
    <citation type="journal article" date="2019" name="Int. J. Syst. Evol. Microbiol.">
        <title>The Global Catalogue of Microorganisms (GCM) 10K type strain sequencing project: providing services to taxonomists for standard genome sequencing and annotation.</title>
        <authorList>
            <consortium name="The Broad Institute Genomics Platform"/>
            <consortium name="The Broad Institute Genome Sequencing Center for Infectious Disease"/>
            <person name="Wu L."/>
            <person name="Ma J."/>
        </authorList>
    </citation>
    <scope>NUCLEOTIDE SEQUENCE [LARGE SCALE GENOMIC DNA]</scope>
    <source>
        <strain evidence="3">JCM 1417</strain>
    </source>
</reference>
<evidence type="ECO:0000313" key="2">
    <source>
        <dbReference type="EMBL" id="GAA0765987.1"/>
    </source>
</evidence>
<comment type="caution">
    <text evidence="2">The sequence shown here is derived from an EMBL/GenBank/DDBJ whole genome shotgun (WGS) entry which is preliminary data.</text>
</comment>
<keyword evidence="1" id="KW-0472">Membrane</keyword>
<accession>A0ABP3VQ54</accession>
<dbReference type="EMBL" id="BAAACI010000001">
    <property type="protein sequence ID" value="GAA0765987.1"/>
    <property type="molecule type" value="Genomic_DNA"/>
</dbReference>